<feature type="compositionally biased region" description="Low complexity" evidence="1">
    <location>
        <begin position="36"/>
        <end position="72"/>
    </location>
</feature>
<feature type="region of interest" description="Disordered" evidence="1">
    <location>
        <begin position="30"/>
        <end position="73"/>
    </location>
</feature>
<evidence type="ECO:0008006" key="5">
    <source>
        <dbReference type="Google" id="ProtNLM"/>
    </source>
</evidence>
<reference evidence="3 4" key="1">
    <citation type="submission" date="2021-12" db="EMBL/GenBank/DDBJ databases">
        <title>Discovery of the Pendulisporaceae a myxobacterial family with distinct sporulation behavior and unique specialized metabolism.</title>
        <authorList>
            <person name="Garcia R."/>
            <person name="Popoff A."/>
            <person name="Bader C.D."/>
            <person name="Loehr J."/>
            <person name="Walesch S."/>
            <person name="Walt C."/>
            <person name="Boldt J."/>
            <person name="Bunk B."/>
            <person name="Haeckl F.J.F.P.J."/>
            <person name="Gunesch A.P."/>
            <person name="Birkelbach J."/>
            <person name="Nuebel U."/>
            <person name="Pietschmann T."/>
            <person name="Bach T."/>
            <person name="Mueller R."/>
        </authorList>
    </citation>
    <scope>NUCLEOTIDE SEQUENCE [LARGE SCALE GENOMIC DNA]</scope>
    <source>
        <strain evidence="3 4">MSr12523</strain>
    </source>
</reference>
<keyword evidence="2" id="KW-0732">Signal</keyword>
<feature type="chain" id="PRO_5046606627" description="Cell surface protein" evidence="2">
    <location>
        <begin position="21"/>
        <end position="263"/>
    </location>
</feature>
<protein>
    <recommendedName>
        <fullName evidence="5">Cell surface protein</fullName>
    </recommendedName>
</protein>
<dbReference type="PROSITE" id="PS51257">
    <property type="entry name" value="PROKAR_LIPOPROTEIN"/>
    <property type="match status" value="1"/>
</dbReference>
<organism evidence="3 4">
    <name type="scientific">Pendulispora brunnea</name>
    <dbReference type="NCBI Taxonomy" id="2905690"/>
    <lineage>
        <taxon>Bacteria</taxon>
        <taxon>Pseudomonadati</taxon>
        <taxon>Myxococcota</taxon>
        <taxon>Myxococcia</taxon>
        <taxon>Myxococcales</taxon>
        <taxon>Sorangiineae</taxon>
        <taxon>Pendulisporaceae</taxon>
        <taxon>Pendulispora</taxon>
    </lineage>
</organism>
<keyword evidence="4" id="KW-1185">Reference proteome</keyword>
<evidence type="ECO:0000313" key="4">
    <source>
        <dbReference type="Proteomes" id="UP001379533"/>
    </source>
</evidence>
<evidence type="ECO:0000256" key="1">
    <source>
        <dbReference type="SAM" id="MobiDB-lite"/>
    </source>
</evidence>
<dbReference type="RefSeq" id="WP_394845331.1">
    <property type="nucleotide sequence ID" value="NZ_CP089982.1"/>
</dbReference>
<dbReference type="EMBL" id="CP089982">
    <property type="protein sequence ID" value="WXA94720.1"/>
    <property type="molecule type" value="Genomic_DNA"/>
</dbReference>
<dbReference type="Proteomes" id="UP001379533">
    <property type="component" value="Chromosome"/>
</dbReference>
<proteinExistence type="predicted"/>
<feature type="signal peptide" evidence="2">
    <location>
        <begin position="1"/>
        <end position="20"/>
    </location>
</feature>
<evidence type="ECO:0000256" key="2">
    <source>
        <dbReference type="SAM" id="SignalP"/>
    </source>
</evidence>
<accession>A0ABZ2KAZ6</accession>
<gene>
    <name evidence="3" type="ORF">LZC95_50915</name>
</gene>
<evidence type="ECO:0000313" key="3">
    <source>
        <dbReference type="EMBL" id="WXA94720.1"/>
    </source>
</evidence>
<sequence length="263" mass="26589">MRALPIYLSILAASTTCVFAACSSSDDAGTIPPPDGGTDARTADAAQDTGVDASTDTGADASSDGGQDADASPATSRFVTRVVSFNQGTCAGFGADKMPSVVMGPPHGGGDTQGSLDVVSLGVNGEIVLSFEPNAIVNGPGVDFLVFENPFNVGGDAQRPYAEPGEVSVSEDGTNWKTFPCTATAYPYGACAGWHPVHSSPDNGISPTDPATAGGDPFDLTDVGLSRAKYVRIKDKSTQPCTSGSVAAGFDLDGVSIVNAEMP</sequence>
<name>A0ABZ2KAZ6_9BACT</name>